<sequence>MGSVAGFSPSVWPLYPDPGKVIAVIVFVVLIYFRHSISVVLSITTLPITWRLTSSDFFISQERDGFDITFGNYSDHQQSSEPDYPDLIPPILHQISLGHREPREKWMEARNACLSYHPNWETHLWTDDDGAKLVKEKFPHLKDMWYRYKYPIQRIDALRYMVLQEYGGVVLDMDLECRRSLGPLRRFGFVAPAAHPVGFSNGFIMASKGHPFIGELLRNLPIFNWNWLGLPYATVMFSTGCHYASVIHALQSNRTDLRILGGTPDSPNLHRLNGHVITPLFQHLGASSWHSFDAHFIVSMGKYAVPLAMFGISSGCVLVFIWAGLLQYRHARARRASVSAKSFVRLE</sequence>
<evidence type="ECO:0000313" key="4">
    <source>
        <dbReference type="EMBL" id="CZR63568.1"/>
    </source>
</evidence>
<feature type="transmembrane region" description="Helical" evidence="3">
    <location>
        <begin position="303"/>
        <end position="325"/>
    </location>
</feature>
<dbReference type="EMBL" id="FJOG01000024">
    <property type="protein sequence ID" value="CZR63568.1"/>
    <property type="molecule type" value="Genomic_DNA"/>
</dbReference>
<keyword evidence="3" id="KW-0472">Membrane</keyword>
<organism evidence="4 5">
    <name type="scientific">Phialocephala subalpina</name>
    <dbReference type="NCBI Taxonomy" id="576137"/>
    <lineage>
        <taxon>Eukaryota</taxon>
        <taxon>Fungi</taxon>
        <taxon>Dikarya</taxon>
        <taxon>Ascomycota</taxon>
        <taxon>Pezizomycotina</taxon>
        <taxon>Leotiomycetes</taxon>
        <taxon>Helotiales</taxon>
        <taxon>Mollisiaceae</taxon>
        <taxon>Phialocephala</taxon>
        <taxon>Phialocephala fortinii species complex</taxon>
    </lineage>
</organism>
<accession>A0A1L7XEY1</accession>
<gene>
    <name evidence="4" type="ORF">PAC_13465</name>
</gene>
<evidence type="ECO:0000313" key="5">
    <source>
        <dbReference type="Proteomes" id="UP000184330"/>
    </source>
</evidence>
<dbReference type="InterPro" id="IPR007577">
    <property type="entry name" value="GlycoTrfase_DXD_sugar-bd_CS"/>
</dbReference>
<protein>
    <submittedName>
        <fullName evidence="4">Related to glycosyl transferase</fullName>
    </submittedName>
</protein>
<dbReference type="Gene3D" id="3.90.550.20">
    <property type="match status" value="1"/>
</dbReference>
<evidence type="ECO:0000256" key="3">
    <source>
        <dbReference type="SAM" id="Phobius"/>
    </source>
</evidence>
<evidence type="ECO:0000256" key="2">
    <source>
        <dbReference type="ARBA" id="ARBA00022679"/>
    </source>
</evidence>
<dbReference type="STRING" id="576137.A0A1L7XEY1"/>
<feature type="transmembrane region" description="Helical" evidence="3">
    <location>
        <begin position="20"/>
        <end position="43"/>
    </location>
</feature>
<dbReference type="Proteomes" id="UP000184330">
    <property type="component" value="Unassembled WGS sequence"/>
</dbReference>
<dbReference type="GO" id="GO:0000030">
    <property type="term" value="F:mannosyltransferase activity"/>
    <property type="evidence" value="ECO:0007669"/>
    <property type="project" value="TreeGrafter"/>
</dbReference>
<evidence type="ECO:0000256" key="1">
    <source>
        <dbReference type="ARBA" id="ARBA00009003"/>
    </source>
</evidence>
<dbReference type="GO" id="GO:0051999">
    <property type="term" value="P:mannosyl-inositol phosphorylceramide biosynthetic process"/>
    <property type="evidence" value="ECO:0007669"/>
    <property type="project" value="TreeGrafter"/>
</dbReference>
<dbReference type="Pfam" id="PF04488">
    <property type="entry name" value="Gly_transf_sug"/>
    <property type="match status" value="1"/>
</dbReference>
<name>A0A1L7XEY1_9HELO</name>
<dbReference type="PANTHER" id="PTHR32385:SF15">
    <property type="entry name" value="INOSITOL PHOSPHOCERAMIDE MANNOSYLTRANSFERASE 1"/>
    <property type="match status" value="1"/>
</dbReference>
<keyword evidence="5" id="KW-1185">Reference proteome</keyword>
<keyword evidence="2 4" id="KW-0808">Transferase</keyword>
<dbReference type="InterPro" id="IPR029044">
    <property type="entry name" value="Nucleotide-diphossugar_trans"/>
</dbReference>
<feature type="transmembrane region" description="Helical" evidence="3">
    <location>
        <begin position="227"/>
        <end position="250"/>
    </location>
</feature>
<dbReference type="GO" id="GO:0016020">
    <property type="term" value="C:membrane"/>
    <property type="evidence" value="ECO:0007669"/>
    <property type="project" value="GOC"/>
</dbReference>
<dbReference type="PANTHER" id="PTHR32385">
    <property type="entry name" value="MANNOSYL PHOSPHORYLINOSITOL CERAMIDE SYNTHASE"/>
    <property type="match status" value="1"/>
</dbReference>
<proteinExistence type="inferred from homology"/>
<keyword evidence="3" id="KW-0812">Transmembrane</keyword>
<dbReference type="AlphaFoldDB" id="A0A1L7XEY1"/>
<dbReference type="InterPro" id="IPR051706">
    <property type="entry name" value="Glycosyltransferase_domain"/>
</dbReference>
<keyword evidence="3" id="KW-1133">Transmembrane helix</keyword>
<dbReference type="OrthoDB" id="3647at2759"/>
<reference evidence="4 5" key="1">
    <citation type="submission" date="2016-03" db="EMBL/GenBank/DDBJ databases">
        <authorList>
            <person name="Ploux O."/>
        </authorList>
    </citation>
    <scope>NUCLEOTIDE SEQUENCE [LARGE SCALE GENOMIC DNA]</scope>
    <source>
        <strain evidence="4 5">UAMH 11012</strain>
    </source>
</reference>
<comment type="similarity">
    <text evidence="1">Belongs to the glycosyltransferase 32 family.</text>
</comment>
<dbReference type="SUPFAM" id="SSF53448">
    <property type="entry name" value="Nucleotide-diphospho-sugar transferases"/>
    <property type="match status" value="1"/>
</dbReference>